<dbReference type="Proteomes" id="UP000275846">
    <property type="component" value="Unassembled WGS sequence"/>
</dbReference>
<dbReference type="AlphaFoldDB" id="A0A183SCL0"/>
<evidence type="ECO:0000313" key="3">
    <source>
        <dbReference type="Proteomes" id="UP000275846"/>
    </source>
</evidence>
<feature type="compositionally biased region" description="Polar residues" evidence="1">
    <location>
        <begin position="30"/>
        <end position="52"/>
    </location>
</feature>
<sequence length="114" mass="12741">MPTRTWDGWPAANQPTRSAPPCSTLKKSMASYSMGEQRSQGVKHSYNSTKQLTHGGASRSGSLTHSHERIHDLESYALHSHEEQLRTTKQRKLVRPIPCHPGVHWLSPYPTTAA</sequence>
<evidence type="ECO:0000256" key="1">
    <source>
        <dbReference type="SAM" id="MobiDB-lite"/>
    </source>
</evidence>
<dbReference type="WBParaSite" id="SSLN_0000202601-mRNA-1">
    <property type="protein sequence ID" value="SSLN_0000202601-mRNA-1"/>
    <property type="gene ID" value="SSLN_0000202601"/>
</dbReference>
<accession>A0A183SCL0</accession>
<feature type="region of interest" description="Disordered" evidence="1">
    <location>
        <begin position="1"/>
        <end position="66"/>
    </location>
</feature>
<reference evidence="4" key="1">
    <citation type="submission" date="2016-06" db="UniProtKB">
        <authorList>
            <consortium name="WormBaseParasite"/>
        </authorList>
    </citation>
    <scope>IDENTIFICATION</scope>
</reference>
<gene>
    <name evidence="2" type="ORF">SSLN_LOCUS1958</name>
</gene>
<dbReference type="EMBL" id="UYSU01010945">
    <property type="protein sequence ID" value="VDL88343.1"/>
    <property type="molecule type" value="Genomic_DNA"/>
</dbReference>
<protein>
    <submittedName>
        <fullName evidence="4">Pericentrin</fullName>
    </submittedName>
</protein>
<keyword evidence="3" id="KW-1185">Reference proteome</keyword>
<organism evidence="4">
    <name type="scientific">Schistocephalus solidus</name>
    <name type="common">Tapeworm</name>
    <dbReference type="NCBI Taxonomy" id="70667"/>
    <lineage>
        <taxon>Eukaryota</taxon>
        <taxon>Metazoa</taxon>
        <taxon>Spiralia</taxon>
        <taxon>Lophotrochozoa</taxon>
        <taxon>Platyhelminthes</taxon>
        <taxon>Cestoda</taxon>
        <taxon>Eucestoda</taxon>
        <taxon>Diphyllobothriidea</taxon>
        <taxon>Diphyllobothriidae</taxon>
        <taxon>Schistocephalus</taxon>
    </lineage>
</organism>
<reference evidence="2 3" key="2">
    <citation type="submission" date="2018-11" db="EMBL/GenBank/DDBJ databases">
        <authorList>
            <consortium name="Pathogen Informatics"/>
        </authorList>
    </citation>
    <scope>NUCLEOTIDE SEQUENCE [LARGE SCALE GENOMIC DNA]</scope>
    <source>
        <strain evidence="2 3">NST_G2</strain>
    </source>
</reference>
<proteinExistence type="predicted"/>
<evidence type="ECO:0000313" key="4">
    <source>
        <dbReference type="WBParaSite" id="SSLN_0000202601-mRNA-1"/>
    </source>
</evidence>
<evidence type="ECO:0000313" key="2">
    <source>
        <dbReference type="EMBL" id="VDL88343.1"/>
    </source>
</evidence>
<name>A0A183SCL0_SCHSO</name>